<evidence type="ECO:0000313" key="1">
    <source>
        <dbReference type="EMBL" id="MDN3578711.1"/>
    </source>
</evidence>
<sequence length="75" mass="7943">MKVIAAPGLQVPKEGAPRSYITDKQAVQVEASAYYLRQLATGDLVEVKDASLPQEPEAAAVEVAAVAKPHNRKAS</sequence>
<dbReference type="EMBL" id="JAUFPU010000018">
    <property type="protein sequence ID" value="MDN3578711.1"/>
    <property type="molecule type" value="Genomic_DNA"/>
</dbReference>
<name>A0ABT8BAU7_9NEIS</name>
<reference evidence="1" key="2">
    <citation type="submission" date="2023-06" db="EMBL/GenBank/DDBJ databases">
        <authorList>
            <person name="Lucena T."/>
            <person name="Sun Q."/>
        </authorList>
    </citation>
    <scope>NUCLEOTIDE SEQUENCE</scope>
    <source>
        <strain evidence="1">CECT 7703</strain>
    </source>
</reference>
<comment type="caution">
    <text evidence="1">The sequence shown here is derived from an EMBL/GenBank/DDBJ whole genome shotgun (WGS) entry which is preliminary data.</text>
</comment>
<keyword evidence="2" id="KW-1185">Reference proteome</keyword>
<protein>
    <submittedName>
        <fullName evidence="1">DUF2635 domain-containing protein</fullName>
    </submittedName>
</protein>
<evidence type="ECO:0000313" key="2">
    <source>
        <dbReference type="Proteomes" id="UP001180081"/>
    </source>
</evidence>
<accession>A0ABT8BAU7</accession>
<organism evidence="1 2">
    <name type="scientific">Chitinimonas viridis</name>
    <dbReference type="NCBI Taxonomy" id="664880"/>
    <lineage>
        <taxon>Bacteria</taxon>
        <taxon>Pseudomonadati</taxon>
        <taxon>Pseudomonadota</taxon>
        <taxon>Betaproteobacteria</taxon>
        <taxon>Neisseriales</taxon>
        <taxon>Chitinibacteraceae</taxon>
        <taxon>Chitinimonas</taxon>
    </lineage>
</organism>
<reference evidence="1" key="1">
    <citation type="journal article" date="2014" name="Int. J. Syst. Evol. Microbiol.">
        <title>Complete genome of a new Firmicutes species belonging to the dominant human colonic microbiota ('Ruminococcus bicirculans') reveals two chromosomes and a selective capacity to utilize plant glucans.</title>
        <authorList>
            <consortium name="NISC Comparative Sequencing Program"/>
            <person name="Wegmann U."/>
            <person name="Louis P."/>
            <person name="Goesmann A."/>
            <person name="Henrissat B."/>
            <person name="Duncan S.H."/>
            <person name="Flint H.J."/>
        </authorList>
    </citation>
    <scope>NUCLEOTIDE SEQUENCE</scope>
    <source>
        <strain evidence="1">CECT 7703</strain>
    </source>
</reference>
<gene>
    <name evidence="1" type="ORF">QWZ03_18245</name>
</gene>
<dbReference type="RefSeq" id="WP_290334041.1">
    <property type="nucleotide sequence ID" value="NZ_JAUFPU010000018.1"/>
</dbReference>
<proteinExistence type="predicted"/>
<dbReference type="Proteomes" id="UP001180081">
    <property type="component" value="Unassembled WGS sequence"/>
</dbReference>